<dbReference type="InterPro" id="IPR005123">
    <property type="entry name" value="Oxoglu/Fe-dep_dioxygenase_dom"/>
</dbReference>
<dbReference type="RefSeq" id="WP_201658638.1">
    <property type="nucleotide sequence ID" value="NZ_CAJHCS010000031.1"/>
</dbReference>
<comment type="pathway">
    <text evidence="2">Alkene biosynthesis; ethylene biosynthesis via 2-oxoglutarate.</text>
</comment>
<dbReference type="SUPFAM" id="SSF51197">
    <property type="entry name" value="Clavaminate synthase-like"/>
    <property type="match status" value="1"/>
</dbReference>
<keyword evidence="6" id="KW-0266">Ethylene biosynthesis</keyword>
<dbReference type="Gene3D" id="2.60.120.330">
    <property type="entry name" value="B-lactam Antibiotic, Isopenicillin N Synthase, Chain"/>
    <property type="match status" value="1"/>
</dbReference>
<dbReference type="Pfam" id="PF03171">
    <property type="entry name" value="2OG-FeII_Oxy"/>
    <property type="match status" value="1"/>
</dbReference>
<organism evidence="13 14">
    <name type="scientific">Paraburkholderia sabiae</name>
    <dbReference type="NCBI Taxonomy" id="273251"/>
    <lineage>
        <taxon>Bacteria</taxon>
        <taxon>Pseudomonadati</taxon>
        <taxon>Pseudomonadota</taxon>
        <taxon>Betaproteobacteria</taxon>
        <taxon>Burkholderiales</taxon>
        <taxon>Burkholderiaceae</taxon>
        <taxon>Paraburkholderia</taxon>
    </lineage>
</organism>
<reference evidence="13 14" key="1">
    <citation type="submission" date="2024-01" db="EMBL/GenBank/DDBJ databases">
        <title>The diversity of rhizobia nodulating Mimosa spp. in eleven states of Brazil covering several biomes is determined by host plant, location, and edaphic factors.</title>
        <authorList>
            <person name="Rouws L."/>
            <person name="Barauna A."/>
            <person name="Beukes C."/>
            <person name="De Faria S.M."/>
            <person name="Gross E."/>
            <person name="Dos Reis Junior F.B."/>
            <person name="Simon M."/>
            <person name="Maluk M."/>
            <person name="Odee D.W."/>
            <person name="Kenicer G."/>
            <person name="Young J.P.W."/>
            <person name="Reis V.M."/>
            <person name="Zilli J."/>
            <person name="James E.K."/>
        </authorList>
    </citation>
    <scope>NUCLEOTIDE SEQUENCE [LARGE SCALE GENOMIC DNA]</scope>
    <source>
        <strain evidence="13 14">JPY77</strain>
    </source>
</reference>
<comment type="cofactor">
    <cofactor evidence="1">
        <name>Fe(2+)</name>
        <dbReference type="ChEBI" id="CHEBI:29033"/>
    </cofactor>
</comment>
<keyword evidence="11" id="KW-0479">Metal-binding</keyword>
<comment type="caution">
    <text evidence="13">The sequence shown here is derived from an EMBL/GenBank/DDBJ whole genome shotgun (WGS) entry which is preliminary data.</text>
</comment>
<feature type="domain" description="Fe2OG dioxygenase" evidence="12">
    <location>
        <begin position="182"/>
        <end position="285"/>
    </location>
</feature>
<evidence type="ECO:0000256" key="10">
    <source>
        <dbReference type="ARBA" id="ARBA00049359"/>
    </source>
</evidence>
<evidence type="ECO:0000313" key="13">
    <source>
        <dbReference type="EMBL" id="MEM5290632.1"/>
    </source>
</evidence>
<comment type="catalytic activity">
    <reaction evidence="10">
        <text>L-arginine + 2-oxoglutarate + O2 = guanidine + L-glutamate 5-semialdehyde + succinate + CO2</text>
        <dbReference type="Rhea" id="RHEA:31535"/>
        <dbReference type="ChEBI" id="CHEBI:15379"/>
        <dbReference type="ChEBI" id="CHEBI:16526"/>
        <dbReference type="ChEBI" id="CHEBI:16810"/>
        <dbReference type="ChEBI" id="CHEBI:30031"/>
        <dbReference type="ChEBI" id="CHEBI:30087"/>
        <dbReference type="ChEBI" id="CHEBI:32682"/>
        <dbReference type="ChEBI" id="CHEBI:58066"/>
        <dbReference type="EC" id="1.14.20.7"/>
    </reaction>
</comment>
<dbReference type="PRINTS" id="PR00682">
    <property type="entry name" value="IPNSYNTHASE"/>
</dbReference>
<dbReference type="Pfam" id="PF14226">
    <property type="entry name" value="DIOX_N"/>
    <property type="match status" value="1"/>
</dbReference>
<dbReference type="InterPro" id="IPR027443">
    <property type="entry name" value="IPNS-like_sf"/>
</dbReference>
<gene>
    <name evidence="13" type="ORF">V4C55_33430</name>
</gene>
<evidence type="ECO:0000256" key="5">
    <source>
        <dbReference type="ARBA" id="ARBA00019045"/>
    </source>
</evidence>
<comment type="similarity">
    <text evidence="11">Belongs to the iron/ascorbate-dependent oxidoreductase family.</text>
</comment>
<evidence type="ECO:0000259" key="12">
    <source>
        <dbReference type="PROSITE" id="PS51471"/>
    </source>
</evidence>
<comment type="catalytic activity">
    <reaction evidence="9">
        <text>2-oxoglutarate + O2 + 2 H(+) = ethene + 3 CO2 + H2O</text>
        <dbReference type="Rhea" id="RHEA:31523"/>
        <dbReference type="ChEBI" id="CHEBI:15377"/>
        <dbReference type="ChEBI" id="CHEBI:15378"/>
        <dbReference type="ChEBI" id="CHEBI:15379"/>
        <dbReference type="ChEBI" id="CHEBI:16526"/>
        <dbReference type="ChEBI" id="CHEBI:16810"/>
        <dbReference type="ChEBI" id="CHEBI:18153"/>
        <dbReference type="EC" id="1.13.12.19"/>
    </reaction>
</comment>
<evidence type="ECO:0000256" key="8">
    <source>
        <dbReference type="ARBA" id="ARBA00031282"/>
    </source>
</evidence>
<dbReference type="InterPro" id="IPR026992">
    <property type="entry name" value="DIOX_N"/>
</dbReference>
<dbReference type="PANTHER" id="PTHR47990">
    <property type="entry name" value="2-OXOGLUTARATE (2OG) AND FE(II)-DEPENDENT OXYGENASE SUPERFAMILY PROTEIN-RELATED"/>
    <property type="match status" value="1"/>
</dbReference>
<evidence type="ECO:0000313" key="14">
    <source>
        <dbReference type="Proteomes" id="UP001494588"/>
    </source>
</evidence>
<dbReference type="InterPro" id="IPR044861">
    <property type="entry name" value="IPNS-like_FE2OG_OXY"/>
</dbReference>
<keyword evidence="11" id="KW-0408">Iron</keyword>
<sequence>MPATSASTTAATTRIPIIDLAGVRSGDRDALARAGREIRDACTTIGFFYIVNHGVPQAAIDRAEQAARKFFAYPVETKRRAAVNHRHRGFNALGDATMYQAKRPDYKEFYSIGLELPEDDPDVLAGQALRGPNNWPDFMPELQPALYGYYEEVGACGADLLRAVATGLGVSEDFFASRYTKRMQRTQMVYYPPQPPQSDEEQFGVAPHTDYGCITLLWQDRVGGLQVREIANDTWIEAPPIEGSFVVNVGDLLARWTNDRFRSTLHRVINASGRERYSIATFYDPTYTSTVDPRDLGTADGDSKYEPVAAGDYILGRINSSMGYRKKLATAQGTT</sequence>
<protein>
    <recommendedName>
        <fullName evidence="5">2-oxoglutarate-dependent ethylene/succinate-forming enzyme</fullName>
        <ecNumber evidence="4">1.13.12.19</ecNumber>
        <ecNumber evidence="3">1.14.20.7</ecNumber>
    </recommendedName>
    <alternativeName>
        <fullName evidence="7">2-oxoglutarate dioxygenase (ethylene-forming)</fullName>
    </alternativeName>
    <alternativeName>
        <fullName evidence="8">2-oxoglutarate/L-arginine monooxygenase/decarboxylase (succinate-forming)</fullName>
    </alternativeName>
</protein>
<evidence type="ECO:0000256" key="6">
    <source>
        <dbReference type="ARBA" id="ARBA00022666"/>
    </source>
</evidence>
<dbReference type="PROSITE" id="PS51471">
    <property type="entry name" value="FE2OG_OXY"/>
    <property type="match status" value="1"/>
</dbReference>
<evidence type="ECO:0000256" key="9">
    <source>
        <dbReference type="ARBA" id="ARBA00047725"/>
    </source>
</evidence>
<keyword evidence="11" id="KW-0560">Oxidoreductase</keyword>
<proteinExistence type="inferred from homology"/>
<evidence type="ECO:0000256" key="3">
    <source>
        <dbReference type="ARBA" id="ARBA00012293"/>
    </source>
</evidence>
<dbReference type="EMBL" id="JAZHGC010000038">
    <property type="protein sequence ID" value="MEM5290632.1"/>
    <property type="molecule type" value="Genomic_DNA"/>
</dbReference>
<dbReference type="InterPro" id="IPR050231">
    <property type="entry name" value="Iron_ascorbate_oxido_reductase"/>
</dbReference>
<keyword evidence="14" id="KW-1185">Reference proteome</keyword>
<dbReference type="EC" id="1.13.12.19" evidence="4"/>
<evidence type="ECO:0000256" key="2">
    <source>
        <dbReference type="ARBA" id="ARBA00004767"/>
    </source>
</evidence>
<evidence type="ECO:0000256" key="4">
    <source>
        <dbReference type="ARBA" id="ARBA00012531"/>
    </source>
</evidence>
<evidence type="ECO:0000256" key="1">
    <source>
        <dbReference type="ARBA" id="ARBA00001954"/>
    </source>
</evidence>
<dbReference type="EC" id="1.14.20.7" evidence="3"/>
<evidence type="ECO:0000256" key="7">
    <source>
        <dbReference type="ARBA" id="ARBA00031011"/>
    </source>
</evidence>
<name>A0ABU9QMD1_9BURK</name>
<evidence type="ECO:0000256" key="11">
    <source>
        <dbReference type="RuleBase" id="RU003682"/>
    </source>
</evidence>
<accession>A0ABU9QMD1</accession>
<dbReference type="Proteomes" id="UP001494588">
    <property type="component" value="Unassembled WGS sequence"/>
</dbReference>